<evidence type="ECO:0000313" key="5">
    <source>
        <dbReference type="Proteomes" id="UP001155034"/>
    </source>
</evidence>
<gene>
    <name evidence="3" type="ORF">GGP82_003216</name>
    <name evidence="4" type="ORF">GGP99_003377</name>
</gene>
<organism evidence="3 5">
    <name type="scientific">Salinibacter ruber</name>
    <dbReference type="NCBI Taxonomy" id="146919"/>
    <lineage>
        <taxon>Bacteria</taxon>
        <taxon>Pseudomonadati</taxon>
        <taxon>Rhodothermota</taxon>
        <taxon>Rhodothermia</taxon>
        <taxon>Rhodothermales</taxon>
        <taxon>Salinibacteraceae</taxon>
        <taxon>Salinibacter</taxon>
    </lineage>
</organism>
<keyword evidence="3" id="KW-0560">Oxidoreductase</keyword>
<dbReference type="InterPro" id="IPR015904">
    <property type="entry name" value="Sulphide_quinone_reductase"/>
</dbReference>
<proteinExistence type="predicted"/>
<dbReference type="EC" id="1.8.5.-" evidence="3"/>
<sequence>MAAPDPPSSKSPEPTNSNGGSTPPETSSAIVVLGAGEAGTAVLHTLNDAGLAGDVTLIEPSSYHYEQPKWVKVGTAGMKKEDTRSSKHATIPTPVTWIRERVAEIDPDVQTVTTDDDTTIGYDHLVVALGIETLWERIRDLRPNLGTHGICSVYGYSQAEKAWEMIRDFPGGRAIFTIPSTPHKGGSAPWLVLRRAASLWREHGVRDQTTLFLAVADPAHLKGDTFEELLRHRDDEDDLHVYTGYDLVNVRPEAHEAVFSVQKGASTSRNVLPYDLLHIVPPMRPPALLEQSGLAYRDGAMRGYLEVHPESLQHKRFSNVFGVGDALGIKGVKTGERAQEQACTVVQALEHRLSKHP</sequence>
<dbReference type="InterPro" id="IPR023753">
    <property type="entry name" value="FAD/NAD-binding_dom"/>
</dbReference>
<evidence type="ECO:0000313" key="4">
    <source>
        <dbReference type="EMBL" id="MCS4159385.1"/>
    </source>
</evidence>
<evidence type="ECO:0000313" key="3">
    <source>
        <dbReference type="EMBL" id="MCS3866636.1"/>
    </source>
</evidence>
<feature type="domain" description="FAD/NAD(P)-binding" evidence="2">
    <location>
        <begin position="30"/>
        <end position="132"/>
    </location>
</feature>
<dbReference type="EMBL" id="JANTYZ010000017">
    <property type="protein sequence ID" value="MCS3866636.1"/>
    <property type="molecule type" value="Genomic_DNA"/>
</dbReference>
<dbReference type="EMBL" id="JANTZM010000026">
    <property type="protein sequence ID" value="MCS4159385.1"/>
    <property type="molecule type" value="Genomic_DNA"/>
</dbReference>
<dbReference type="Gene3D" id="3.50.50.60">
    <property type="entry name" value="FAD/NAD(P)-binding domain"/>
    <property type="match status" value="2"/>
</dbReference>
<dbReference type="PANTHER" id="PTHR10632">
    <property type="entry name" value="SULFIDE:QUINONE OXIDOREDUCTASE"/>
    <property type="match status" value="1"/>
</dbReference>
<evidence type="ECO:0000259" key="2">
    <source>
        <dbReference type="Pfam" id="PF07992"/>
    </source>
</evidence>
<dbReference type="GO" id="GO:0071949">
    <property type="term" value="F:FAD binding"/>
    <property type="evidence" value="ECO:0007669"/>
    <property type="project" value="TreeGrafter"/>
</dbReference>
<dbReference type="Proteomes" id="UP001155110">
    <property type="component" value="Unassembled WGS sequence"/>
</dbReference>
<accession>A0A9X2ZNU2</accession>
<dbReference type="AlphaFoldDB" id="A0A9X2ZNU2"/>
<feature type="region of interest" description="Disordered" evidence="1">
    <location>
        <begin position="1"/>
        <end position="27"/>
    </location>
</feature>
<name>A0A9X2ZNU2_9BACT</name>
<dbReference type="Proteomes" id="UP001155034">
    <property type="component" value="Unassembled WGS sequence"/>
</dbReference>
<protein>
    <submittedName>
        <fullName evidence="3">Sulfide:quinone oxidoreductase</fullName>
        <ecNumber evidence="3">1.8.5.-</ecNumber>
    </submittedName>
</protein>
<dbReference type="RefSeq" id="WP_259060321.1">
    <property type="nucleotide sequence ID" value="NZ_JANTYZ010000017.1"/>
</dbReference>
<dbReference type="Pfam" id="PF07992">
    <property type="entry name" value="Pyr_redox_2"/>
    <property type="match status" value="1"/>
</dbReference>
<dbReference type="InterPro" id="IPR036188">
    <property type="entry name" value="FAD/NAD-bd_sf"/>
</dbReference>
<dbReference type="PANTHER" id="PTHR10632:SF2">
    <property type="entry name" value="SULFIDE:QUINONE OXIDOREDUCTASE, MITOCHONDRIAL"/>
    <property type="match status" value="1"/>
</dbReference>
<reference evidence="3" key="1">
    <citation type="submission" date="2022-08" db="EMBL/GenBank/DDBJ databases">
        <title>Genomic Encyclopedia of Type Strains, Phase V (KMG-V): Genome sequencing to study the core and pangenomes of soil and plant-associated prokaryotes.</title>
        <authorList>
            <person name="Whitman W."/>
        </authorList>
    </citation>
    <scope>NUCLEOTIDE SEQUENCE</scope>
    <source>
        <strain evidence="3">SP2016B</strain>
        <strain evidence="4">SP3002</strain>
    </source>
</reference>
<feature type="compositionally biased region" description="Polar residues" evidence="1">
    <location>
        <begin position="10"/>
        <end position="27"/>
    </location>
</feature>
<dbReference type="SUPFAM" id="SSF51905">
    <property type="entry name" value="FAD/NAD(P)-binding domain"/>
    <property type="match status" value="2"/>
</dbReference>
<dbReference type="GO" id="GO:0070221">
    <property type="term" value="P:sulfide oxidation, using sulfide:quinone oxidoreductase"/>
    <property type="evidence" value="ECO:0007669"/>
    <property type="project" value="TreeGrafter"/>
</dbReference>
<dbReference type="GO" id="GO:0070224">
    <property type="term" value="F:sulfide:quinone oxidoreductase activity"/>
    <property type="evidence" value="ECO:0007669"/>
    <property type="project" value="TreeGrafter"/>
</dbReference>
<comment type="caution">
    <text evidence="3">The sequence shown here is derived from an EMBL/GenBank/DDBJ whole genome shotgun (WGS) entry which is preliminary data.</text>
</comment>
<evidence type="ECO:0000256" key="1">
    <source>
        <dbReference type="SAM" id="MobiDB-lite"/>
    </source>
</evidence>